<keyword evidence="5" id="KW-1185">Reference proteome</keyword>
<dbReference type="GO" id="GO:0005886">
    <property type="term" value="C:plasma membrane"/>
    <property type="evidence" value="ECO:0007669"/>
    <property type="project" value="TreeGrafter"/>
</dbReference>
<keyword evidence="1" id="KW-0406">Ion transport</keyword>
<keyword evidence="1" id="KW-0813">Transport</keyword>
<proteinExistence type="predicted"/>
<comment type="caution">
    <text evidence="4">The sequence shown here is derived from an EMBL/GenBank/DDBJ whole genome shotgun (WGS) entry which is preliminary data.</text>
</comment>
<keyword evidence="2" id="KW-1133">Transmembrane helix</keyword>
<dbReference type="PANTHER" id="PTHR12064:SF94">
    <property type="entry name" value="UNEXTENDED PROTEIN"/>
    <property type="match status" value="1"/>
</dbReference>
<evidence type="ECO:0000256" key="2">
    <source>
        <dbReference type="PROSITE-ProRule" id="PRU01193"/>
    </source>
</evidence>
<feature type="domain" description="CNNM transmembrane" evidence="3">
    <location>
        <begin position="1"/>
        <end position="120"/>
    </location>
</feature>
<dbReference type="GO" id="GO:0022857">
    <property type="term" value="F:transmembrane transporter activity"/>
    <property type="evidence" value="ECO:0007669"/>
    <property type="project" value="TreeGrafter"/>
</dbReference>
<name>A0AAD5N4F9_PARTN</name>
<keyword evidence="2" id="KW-0472">Membrane</keyword>
<dbReference type="InterPro" id="IPR002550">
    <property type="entry name" value="CNNM"/>
</dbReference>
<evidence type="ECO:0000313" key="5">
    <source>
        <dbReference type="Proteomes" id="UP001196413"/>
    </source>
</evidence>
<dbReference type="Pfam" id="PF01595">
    <property type="entry name" value="CNNM"/>
    <property type="match status" value="1"/>
</dbReference>
<dbReference type="Proteomes" id="UP001196413">
    <property type="component" value="Unassembled WGS sequence"/>
</dbReference>
<evidence type="ECO:0000256" key="1">
    <source>
        <dbReference type="ARBA" id="ARBA00023065"/>
    </source>
</evidence>
<protein>
    <recommendedName>
        <fullName evidence="3">CNNM transmembrane domain-containing protein</fullName>
    </recommendedName>
</protein>
<accession>A0AAD5N4F9</accession>
<gene>
    <name evidence="4" type="ORF">KIN20_015694</name>
</gene>
<dbReference type="PANTHER" id="PTHR12064">
    <property type="entry name" value="METAL TRANSPORTER CNNM"/>
    <property type="match status" value="1"/>
</dbReference>
<dbReference type="EMBL" id="JAHQIW010003167">
    <property type="protein sequence ID" value="KAJ1357524.1"/>
    <property type="molecule type" value="Genomic_DNA"/>
</dbReference>
<reference evidence="4" key="1">
    <citation type="submission" date="2021-06" db="EMBL/GenBank/DDBJ databases">
        <title>Parelaphostrongylus tenuis whole genome reference sequence.</title>
        <authorList>
            <person name="Garwood T.J."/>
            <person name="Larsen P.A."/>
            <person name="Fountain-Jones N.M."/>
            <person name="Garbe J.R."/>
            <person name="Macchietto M.G."/>
            <person name="Kania S.A."/>
            <person name="Gerhold R.W."/>
            <person name="Richards J.E."/>
            <person name="Wolf T.M."/>
        </authorList>
    </citation>
    <scope>NUCLEOTIDE SEQUENCE</scope>
    <source>
        <strain evidence="4">MNPRO001-30</strain>
        <tissue evidence="4">Meninges</tissue>
    </source>
</reference>
<evidence type="ECO:0000313" key="4">
    <source>
        <dbReference type="EMBL" id="KAJ1357524.1"/>
    </source>
</evidence>
<keyword evidence="2" id="KW-0812">Transmembrane</keyword>
<evidence type="ECO:0000259" key="3">
    <source>
        <dbReference type="PROSITE" id="PS51846"/>
    </source>
</evidence>
<organism evidence="4 5">
    <name type="scientific">Parelaphostrongylus tenuis</name>
    <name type="common">Meningeal worm</name>
    <dbReference type="NCBI Taxonomy" id="148309"/>
    <lineage>
        <taxon>Eukaryota</taxon>
        <taxon>Metazoa</taxon>
        <taxon>Ecdysozoa</taxon>
        <taxon>Nematoda</taxon>
        <taxon>Chromadorea</taxon>
        <taxon>Rhabditida</taxon>
        <taxon>Rhabditina</taxon>
        <taxon>Rhabditomorpha</taxon>
        <taxon>Strongyloidea</taxon>
        <taxon>Metastrongylidae</taxon>
        <taxon>Parelaphostrongylus</taxon>
    </lineage>
</organism>
<sequence>MSLAPQELMLIQKSGSKAERQCTEVILPVRARGSFILRSLLIGNVCVNSGISILLDDLTSGYVALIASSAGIVVFGGIFPQSLCVKKGLSVGAYTVWVTRFSMIATFPIAYPISKEIETI</sequence>
<dbReference type="AlphaFoldDB" id="A0AAD5N4F9"/>
<dbReference type="InterPro" id="IPR045095">
    <property type="entry name" value="ACDP"/>
</dbReference>
<dbReference type="PROSITE" id="PS51846">
    <property type="entry name" value="CNNM"/>
    <property type="match status" value="1"/>
</dbReference>
<dbReference type="GO" id="GO:0006811">
    <property type="term" value="P:monoatomic ion transport"/>
    <property type="evidence" value="ECO:0007669"/>
    <property type="project" value="UniProtKB-KW"/>
</dbReference>
<dbReference type="GO" id="GO:0010960">
    <property type="term" value="P:magnesium ion homeostasis"/>
    <property type="evidence" value="ECO:0007669"/>
    <property type="project" value="InterPro"/>
</dbReference>